<reference evidence="4 5" key="1">
    <citation type="journal article" date="2017" name="PLoS Biol.">
        <title>The sea cucumber genome provides insights into morphological evolution and visceral regeneration.</title>
        <authorList>
            <person name="Zhang X."/>
            <person name="Sun L."/>
            <person name="Yuan J."/>
            <person name="Sun Y."/>
            <person name="Gao Y."/>
            <person name="Zhang L."/>
            <person name="Li S."/>
            <person name="Dai H."/>
            <person name="Hamel J.F."/>
            <person name="Liu C."/>
            <person name="Yu Y."/>
            <person name="Liu S."/>
            <person name="Lin W."/>
            <person name="Guo K."/>
            <person name="Jin S."/>
            <person name="Xu P."/>
            <person name="Storey K.B."/>
            <person name="Huan P."/>
            <person name="Zhang T."/>
            <person name="Zhou Y."/>
            <person name="Zhang J."/>
            <person name="Lin C."/>
            <person name="Li X."/>
            <person name="Xing L."/>
            <person name="Huo D."/>
            <person name="Sun M."/>
            <person name="Wang L."/>
            <person name="Mercier A."/>
            <person name="Li F."/>
            <person name="Yang H."/>
            <person name="Xiang J."/>
        </authorList>
    </citation>
    <scope>NUCLEOTIDE SEQUENCE [LARGE SCALE GENOMIC DNA]</scope>
    <source>
        <strain evidence="4">Shaxun</strain>
        <tissue evidence="4">Muscle</tissue>
    </source>
</reference>
<dbReference type="EMBL" id="MRZV01000218">
    <property type="protein sequence ID" value="PIK55373.1"/>
    <property type="molecule type" value="Genomic_DNA"/>
</dbReference>
<protein>
    <submittedName>
        <fullName evidence="4">Putative nose resistant to fluoxetine protein 6</fullName>
    </submittedName>
</protein>
<dbReference type="PANTHER" id="PTHR11161">
    <property type="entry name" value="O-ACYLTRANSFERASE"/>
    <property type="match status" value="1"/>
</dbReference>
<organism evidence="4 5">
    <name type="scientific">Stichopus japonicus</name>
    <name type="common">Sea cucumber</name>
    <dbReference type="NCBI Taxonomy" id="307972"/>
    <lineage>
        <taxon>Eukaryota</taxon>
        <taxon>Metazoa</taxon>
        <taxon>Echinodermata</taxon>
        <taxon>Eleutherozoa</taxon>
        <taxon>Echinozoa</taxon>
        <taxon>Holothuroidea</taxon>
        <taxon>Aspidochirotacea</taxon>
        <taxon>Aspidochirotida</taxon>
        <taxon>Stichopodidae</taxon>
        <taxon>Apostichopus</taxon>
    </lineage>
</organism>
<accession>A0A2G8L535</accession>
<keyword evidence="5" id="KW-1185">Reference proteome</keyword>
<evidence type="ECO:0000256" key="2">
    <source>
        <dbReference type="SAM" id="Phobius"/>
    </source>
</evidence>
<comment type="caution">
    <text evidence="4">The sequence shown here is derived from an EMBL/GenBank/DDBJ whole genome shotgun (WGS) entry which is preliminary data.</text>
</comment>
<feature type="transmembrane region" description="Helical" evidence="2">
    <location>
        <begin position="489"/>
        <end position="509"/>
    </location>
</feature>
<dbReference type="OrthoDB" id="207378at2759"/>
<evidence type="ECO:0000256" key="3">
    <source>
        <dbReference type="SAM" id="SignalP"/>
    </source>
</evidence>
<feature type="region of interest" description="Disordered" evidence="1">
    <location>
        <begin position="262"/>
        <end position="292"/>
    </location>
</feature>
<feature type="chain" id="PRO_5013748561" evidence="3">
    <location>
        <begin position="21"/>
        <end position="589"/>
    </location>
</feature>
<keyword evidence="3" id="KW-0732">Signal</keyword>
<gene>
    <name evidence="4" type="ORF">BSL78_07743</name>
</gene>
<keyword evidence="2" id="KW-1133">Transmembrane helix</keyword>
<feature type="transmembrane region" description="Helical" evidence="2">
    <location>
        <begin position="455"/>
        <end position="477"/>
    </location>
</feature>
<evidence type="ECO:0000313" key="4">
    <source>
        <dbReference type="EMBL" id="PIK55373.1"/>
    </source>
</evidence>
<dbReference type="Proteomes" id="UP000230750">
    <property type="component" value="Unassembled WGS sequence"/>
</dbReference>
<dbReference type="AlphaFoldDB" id="A0A2G8L535"/>
<feature type="transmembrane region" description="Helical" evidence="2">
    <location>
        <begin position="547"/>
        <end position="569"/>
    </location>
</feature>
<feature type="signal peptide" evidence="3">
    <location>
        <begin position="1"/>
        <end position="20"/>
    </location>
</feature>
<feature type="transmembrane region" description="Helical" evidence="2">
    <location>
        <begin position="222"/>
        <end position="242"/>
    </location>
</feature>
<proteinExistence type="predicted"/>
<keyword evidence="2" id="KW-0812">Transmembrane</keyword>
<dbReference type="PANTHER" id="PTHR11161:SF0">
    <property type="entry name" value="O-ACYLTRANSFERASE LIKE PROTEIN"/>
    <property type="match status" value="1"/>
</dbReference>
<evidence type="ECO:0000256" key="1">
    <source>
        <dbReference type="SAM" id="MobiDB-lite"/>
    </source>
</evidence>
<sequence>MKYVYLISCLVCVFVPFSDGEWMMRNEANFASAFKEREHEMHKVFDSPLIHDLIERERSYPLTAETLMTEERFAMKVLEDSDTIYSQLEGKVLARCLADIGTYLGNLSDGASYAWQMRTSGGSFGRLATIAYTWRLEYPGIYELCIDTKKKHPEAPFETIYCTEHLPLDDNIFVSKGRCLPASCTDEDLYIIFNTIFAVIGLEFWIGSFYTCIRDVPWEWDAIFVACLLGVFGLIVALGTFYDIAYRRRRLCAASTSIELQTKTPKSEEKNDDVESNEKLDANGGSDVPMKHQSKQQLYMTSEEETELETNQTETKVQTPRPSVGRLETLISSCSAIYTADKILSAKKSASSLACLNGIRVLSMFWIIWGHCNNFIIYQRLDNLKYLVEDVVNRYWFNSTLFASYSVDTFFVLSIAIHVAEMYDCIEKTALKAKQYVVTCFLRKLINCVILCAGWSWYLANDMQFFIISPLFILLLFHRKTSKVGVVSVWLVCLASCIVTAFLTGYYGVPLGKSIMYYNDRLAELEPDGSNSDIIYGNHIVVYNRTWSMTCTVSWFFAIGIMYTLLYALHPTGGRRNLYLSGFQQCGVE</sequence>
<name>A0A2G8L535_STIJA</name>
<feature type="transmembrane region" description="Helical" evidence="2">
    <location>
        <begin position="189"/>
        <end position="210"/>
    </location>
</feature>
<dbReference type="InterPro" id="IPR052728">
    <property type="entry name" value="O2_lipid_transport_reg"/>
</dbReference>
<evidence type="ECO:0000313" key="5">
    <source>
        <dbReference type="Proteomes" id="UP000230750"/>
    </source>
</evidence>
<keyword evidence="2" id="KW-0472">Membrane</keyword>
<feature type="region of interest" description="Disordered" evidence="1">
    <location>
        <begin position="301"/>
        <end position="320"/>
    </location>
</feature>